<dbReference type="Gene3D" id="1.10.1760.20">
    <property type="match status" value="1"/>
</dbReference>
<dbReference type="STRING" id="1121302.SAMN02745163_00835"/>
<dbReference type="Pfam" id="PF09512">
    <property type="entry name" value="ThiW"/>
    <property type="match status" value="1"/>
</dbReference>
<keyword evidence="1" id="KW-0812">Transmembrane</keyword>
<dbReference type="PIRSF" id="PIRSF024534">
    <property type="entry name" value="ThiW"/>
    <property type="match status" value="1"/>
</dbReference>
<keyword evidence="1" id="KW-0472">Membrane</keyword>
<organism evidence="2 3">
    <name type="scientific">Clostridium cavendishii DSM 21758</name>
    <dbReference type="NCBI Taxonomy" id="1121302"/>
    <lineage>
        <taxon>Bacteria</taxon>
        <taxon>Bacillati</taxon>
        <taxon>Bacillota</taxon>
        <taxon>Clostridia</taxon>
        <taxon>Eubacteriales</taxon>
        <taxon>Clostridiaceae</taxon>
        <taxon>Clostridium</taxon>
    </lineage>
</organism>
<protein>
    <submittedName>
        <fullName evidence="2">Energy coupling factor transporter S component ThiW</fullName>
    </submittedName>
</protein>
<sequence length="168" mass="17474">MKTKKLTLSGLLIALGVITGNLIFIPVGGAKCFPVQHIINVLAAVILGPGYALCVAFSISLLRNILGVGTILAFPGSMIGAFLAGIIYKKTKKNILAVLGEVFGTGILGGWVACLMAKLIMGKSVGALYFIPPFLISTVGGSLIAYLLLKALEASKVLNIVGFRGEIK</sequence>
<keyword evidence="1" id="KW-1133">Transmembrane helix</keyword>
<keyword evidence="3" id="KW-1185">Reference proteome</keyword>
<evidence type="ECO:0000313" key="2">
    <source>
        <dbReference type="EMBL" id="SHI83854.1"/>
    </source>
</evidence>
<feature type="transmembrane region" description="Helical" evidence="1">
    <location>
        <begin position="39"/>
        <end position="59"/>
    </location>
</feature>
<evidence type="ECO:0000256" key="1">
    <source>
        <dbReference type="SAM" id="Phobius"/>
    </source>
</evidence>
<gene>
    <name evidence="2" type="ORF">SAMN02745163_00835</name>
</gene>
<accession>A0A1M6EEF7</accession>
<proteinExistence type="predicted"/>
<evidence type="ECO:0000313" key="3">
    <source>
        <dbReference type="Proteomes" id="UP000184310"/>
    </source>
</evidence>
<feature type="transmembrane region" description="Helical" evidence="1">
    <location>
        <begin position="6"/>
        <end position="27"/>
    </location>
</feature>
<feature type="transmembrane region" description="Helical" evidence="1">
    <location>
        <begin position="127"/>
        <end position="149"/>
    </location>
</feature>
<reference evidence="2 3" key="1">
    <citation type="submission" date="2016-11" db="EMBL/GenBank/DDBJ databases">
        <authorList>
            <person name="Jaros S."/>
            <person name="Januszkiewicz K."/>
            <person name="Wedrychowicz H."/>
        </authorList>
    </citation>
    <scope>NUCLEOTIDE SEQUENCE [LARGE SCALE GENOMIC DNA]</scope>
    <source>
        <strain evidence="2 3">DSM 21758</strain>
    </source>
</reference>
<feature type="transmembrane region" description="Helical" evidence="1">
    <location>
        <begin position="65"/>
        <end position="88"/>
    </location>
</feature>
<dbReference type="NCBIfam" id="TIGR02359">
    <property type="entry name" value="thiW"/>
    <property type="match status" value="1"/>
</dbReference>
<feature type="transmembrane region" description="Helical" evidence="1">
    <location>
        <begin position="95"/>
        <end position="121"/>
    </location>
</feature>
<dbReference type="InterPro" id="IPR012652">
    <property type="entry name" value="ThiW"/>
</dbReference>
<dbReference type="AlphaFoldDB" id="A0A1M6EEF7"/>
<dbReference type="Proteomes" id="UP000184310">
    <property type="component" value="Unassembled WGS sequence"/>
</dbReference>
<dbReference type="RefSeq" id="WP_072985423.1">
    <property type="nucleotide sequence ID" value="NZ_FQZB01000005.1"/>
</dbReference>
<dbReference type="OrthoDB" id="5516776at2"/>
<name>A0A1M6EEF7_9CLOT</name>
<dbReference type="EMBL" id="FQZB01000005">
    <property type="protein sequence ID" value="SHI83854.1"/>
    <property type="molecule type" value="Genomic_DNA"/>
</dbReference>